<dbReference type="InterPro" id="IPR051698">
    <property type="entry name" value="Transposase_11-like"/>
</dbReference>
<dbReference type="PANTHER" id="PTHR30298">
    <property type="entry name" value="H REPEAT-ASSOCIATED PREDICTED TRANSPOSASE"/>
    <property type="match status" value="1"/>
</dbReference>
<comment type="caution">
    <text evidence="1">The sequence shown here is derived from an EMBL/GenBank/DDBJ whole genome shotgun (WGS) entry which is preliminary data.</text>
</comment>
<organism evidence="1">
    <name type="scientific">bioreactor metagenome</name>
    <dbReference type="NCBI Taxonomy" id="1076179"/>
    <lineage>
        <taxon>unclassified sequences</taxon>
        <taxon>metagenomes</taxon>
        <taxon>ecological metagenomes</taxon>
    </lineage>
</organism>
<sequence>MTKAIDLDKEWQGLRNFICYEKRIFSTITGKESTEIRYYITSLNDVELGGDAIRGHWSVENQLHWHLDYTFHEDDNTTVDRQAFTNLSILNKMALSLFKLVQPLMKKNSSIRLIRKDFSWGFEDNLAKLLNSFDENVLKNALENANLNKK</sequence>
<accession>A0A645D5G1</accession>
<protein>
    <recommendedName>
        <fullName evidence="2">Transposase IS4-like domain-containing protein</fullName>
    </recommendedName>
</protein>
<reference evidence="1" key="1">
    <citation type="submission" date="2019-08" db="EMBL/GenBank/DDBJ databases">
        <authorList>
            <person name="Kucharzyk K."/>
            <person name="Murdoch R.W."/>
            <person name="Higgins S."/>
            <person name="Loffler F."/>
        </authorList>
    </citation>
    <scope>NUCLEOTIDE SEQUENCE</scope>
</reference>
<dbReference type="InterPro" id="IPR047647">
    <property type="entry name" value="ISAs1_transpos"/>
</dbReference>
<dbReference type="NCBIfam" id="NF033564">
    <property type="entry name" value="transpos_ISAs1"/>
    <property type="match status" value="1"/>
</dbReference>
<evidence type="ECO:0000313" key="1">
    <source>
        <dbReference type="EMBL" id="MPM84730.1"/>
    </source>
</evidence>
<proteinExistence type="predicted"/>
<dbReference type="EMBL" id="VSSQ01033205">
    <property type="protein sequence ID" value="MPM84730.1"/>
    <property type="molecule type" value="Genomic_DNA"/>
</dbReference>
<evidence type="ECO:0008006" key="2">
    <source>
        <dbReference type="Google" id="ProtNLM"/>
    </source>
</evidence>
<dbReference type="PANTHER" id="PTHR30298:SF0">
    <property type="entry name" value="PROTEIN YBFL-RELATED"/>
    <property type="match status" value="1"/>
</dbReference>
<gene>
    <name evidence="1" type="ORF">SDC9_131806</name>
</gene>
<name>A0A645D5G1_9ZZZZ</name>
<dbReference type="AlphaFoldDB" id="A0A645D5G1"/>